<dbReference type="SUPFAM" id="SSF56112">
    <property type="entry name" value="Protein kinase-like (PK-like)"/>
    <property type="match status" value="1"/>
</dbReference>
<dbReference type="InterPro" id="IPR051678">
    <property type="entry name" value="AGP_Transferase"/>
</dbReference>
<dbReference type="Proteomes" id="UP000614047">
    <property type="component" value="Unassembled WGS sequence"/>
</dbReference>
<evidence type="ECO:0000313" key="2">
    <source>
        <dbReference type="EMBL" id="MBG6090142.1"/>
    </source>
</evidence>
<protein>
    <submittedName>
        <fullName evidence="2">Aminoglycoside phosphotransferase (APT) family kinase protein</fullName>
    </submittedName>
</protein>
<comment type="caution">
    <text evidence="2">The sequence shown here is derived from an EMBL/GenBank/DDBJ whole genome shotgun (WGS) entry which is preliminary data.</text>
</comment>
<dbReference type="PANTHER" id="PTHR21310:SF15">
    <property type="entry name" value="AMINOGLYCOSIDE PHOSPHOTRANSFERASE DOMAIN-CONTAINING PROTEIN"/>
    <property type="match status" value="1"/>
</dbReference>
<dbReference type="InterPro" id="IPR002575">
    <property type="entry name" value="Aminoglycoside_PTrfase"/>
</dbReference>
<gene>
    <name evidence="2" type="ORF">IW256_004255</name>
</gene>
<evidence type="ECO:0000313" key="3">
    <source>
        <dbReference type="Proteomes" id="UP000614047"/>
    </source>
</evidence>
<dbReference type="AlphaFoldDB" id="A0A931DIS4"/>
<keyword evidence="3" id="KW-1185">Reference proteome</keyword>
<dbReference type="Gene3D" id="3.90.1200.10">
    <property type="match status" value="1"/>
</dbReference>
<dbReference type="RefSeq" id="WP_197012648.1">
    <property type="nucleotide sequence ID" value="NZ_BAABES010000021.1"/>
</dbReference>
<dbReference type="PANTHER" id="PTHR21310">
    <property type="entry name" value="AMINOGLYCOSIDE PHOSPHOTRANSFERASE-RELATED-RELATED"/>
    <property type="match status" value="1"/>
</dbReference>
<feature type="domain" description="Aminoglycoside phosphotransferase" evidence="1">
    <location>
        <begin position="21"/>
        <end position="232"/>
    </location>
</feature>
<dbReference type="EMBL" id="JADOUA010000001">
    <property type="protein sequence ID" value="MBG6090142.1"/>
    <property type="molecule type" value="Genomic_DNA"/>
</dbReference>
<dbReference type="GO" id="GO:0016301">
    <property type="term" value="F:kinase activity"/>
    <property type="evidence" value="ECO:0007669"/>
    <property type="project" value="UniProtKB-KW"/>
</dbReference>
<dbReference type="Pfam" id="PF01636">
    <property type="entry name" value="APH"/>
    <property type="match status" value="1"/>
</dbReference>
<name>A0A931DIS4_9ACTN</name>
<proteinExistence type="predicted"/>
<dbReference type="InterPro" id="IPR011009">
    <property type="entry name" value="Kinase-like_dom_sf"/>
</dbReference>
<reference evidence="2" key="1">
    <citation type="submission" date="2020-11" db="EMBL/GenBank/DDBJ databases">
        <title>Sequencing the genomes of 1000 actinobacteria strains.</title>
        <authorList>
            <person name="Klenk H.-P."/>
        </authorList>
    </citation>
    <scope>NUCLEOTIDE SEQUENCE</scope>
    <source>
        <strain evidence="2">DSM 43175</strain>
    </source>
</reference>
<evidence type="ECO:0000259" key="1">
    <source>
        <dbReference type="Pfam" id="PF01636"/>
    </source>
</evidence>
<keyword evidence="2" id="KW-0808">Transferase</keyword>
<accession>A0A931DIS4</accession>
<sequence>MIDDLRAWLAARLPVSGIRSLTLLGEGLDNVAYEVNGDVIVRVAKEPDAEAVQREADLLAALSGVVPLPVPEPVLADAEAGVLAYTKLPGVPLLGHPVPDPARLAPVLGEFLSAVHKAGMESRVPLDAEPLSTWLEDAGAAYEEIADRVPLEFRAAVEGFLAAAPPAEPRTRTFCHNDLGAEHILVDVEAGRITGVIDWTDAAITDPTYDLALIYRDLGPEVFDLTLAHYDGTCDRERALFYARCAVLEDIAYGVTTDGARVYADAGLAHLPWLFGA</sequence>
<keyword evidence="2" id="KW-0418">Kinase</keyword>
<organism evidence="2 3">
    <name type="scientific">Actinomadura viridis</name>
    <dbReference type="NCBI Taxonomy" id="58110"/>
    <lineage>
        <taxon>Bacteria</taxon>
        <taxon>Bacillati</taxon>
        <taxon>Actinomycetota</taxon>
        <taxon>Actinomycetes</taxon>
        <taxon>Streptosporangiales</taxon>
        <taxon>Thermomonosporaceae</taxon>
        <taxon>Actinomadura</taxon>
    </lineage>
</organism>
<dbReference type="Gene3D" id="3.30.200.20">
    <property type="entry name" value="Phosphorylase Kinase, domain 1"/>
    <property type="match status" value="1"/>
</dbReference>